<feature type="coiled-coil region" evidence="6">
    <location>
        <begin position="296"/>
        <end position="337"/>
    </location>
</feature>
<dbReference type="Proteomes" id="UP001159042">
    <property type="component" value="Unassembled WGS sequence"/>
</dbReference>
<evidence type="ECO:0000256" key="5">
    <source>
        <dbReference type="ARBA" id="ARBA00023273"/>
    </source>
</evidence>
<keyword evidence="4" id="KW-0206">Cytoskeleton</keyword>
<evidence type="ECO:0000313" key="9">
    <source>
        <dbReference type="Proteomes" id="UP001159042"/>
    </source>
</evidence>
<organism evidence="8 9">
    <name type="scientific">Exocentrus adspersus</name>
    <dbReference type="NCBI Taxonomy" id="1586481"/>
    <lineage>
        <taxon>Eukaryota</taxon>
        <taxon>Metazoa</taxon>
        <taxon>Ecdysozoa</taxon>
        <taxon>Arthropoda</taxon>
        <taxon>Hexapoda</taxon>
        <taxon>Insecta</taxon>
        <taxon>Pterygota</taxon>
        <taxon>Neoptera</taxon>
        <taxon>Endopterygota</taxon>
        <taxon>Coleoptera</taxon>
        <taxon>Polyphaga</taxon>
        <taxon>Cucujiformia</taxon>
        <taxon>Chrysomeloidea</taxon>
        <taxon>Cerambycidae</taxon>
        <taxon>Lamiinae</taxon>
        <taxon>Acanthocinini</taxon>
        <taxon>Exocentrus</taxon>
    </lineage>
</organism>
<dbReference type="PANTHER" id="PTHR14871:SF1">
    <property type="entry name" value="DYNEIN REGULATORY COMPLEX PROTEIN 9"/>
    <property type="match status" value="1"/>
</dbReference>
<comment type="caution">
    <text evidence="8">The sequence shown here is derived from an EMBL/GenBank/DDBJ whole genome shotgun (WGS) entry which is preliminary data.</text>
</comment>
<reference evidence="8 9" key="1">
    <citation type="journal article" date="2023" name="Insect Mol. Biol.">
        <title>Genome sequencing provides insights into the evolution of gene families encoding plant cell wall-degrading enzymes in longhorned beetles.</title>
        <authorList>
            <person name="Shin N.R."/>
            <person name="Okamura Y."/>
            <person name="Kirsch R."/>
            <person name="Pauchet Y."/>
        </authorList>
    </citation>
    <scope>NUCLEOTIDE SEQUENCE [LARGE SCALE GENOMIC DNA]</scope>
    <source>
        <strain evidence="8">EAD_L_NR</strain>
    </source>
</reference>
<dbReference type="CDD" id="cd23766">
    <property type="entry name" value="IQCG"/>
    <property type="match status" value="1"/>
</dbReference>
<dbReference type="GO" id="GO:0005856">
    <property type="term" value="C:cytoskeleton"/>
    <property type="evidence" value="ECO:0007669"/>
    <property type="project" value="UniProtKB-SubCell"/>
</dbReference>
<dbReference type="GO" id="GO:0031514">
    <property type="term" value="C:motile cilium"/>
    <property type="evidence" value="ECO:0007669"/>
    <property type="project" value="TreeGrafter"/>
</dbReference>
<protein>
    <recommendedName>
        <fullName evidence="10">Dynein regulatory complex protein 9</fullName>
    </recommendedName>
</protein>
<feature type="region of interest" description="Disordered" evidence="7">
    <location>
        <begin position="385"/>
        <end position="407"/>
    </location>
</feature>
<dbReference type="GO" id="GO:0044782">
    <property type="term" value="P:cilium organization"/>
    <property type="evidence" value="ECO:0007669"/>
    <property type="project" value="TreeGrafter"/>
</dbReference>
<dbReference type="EMBL" id="JANEYG010000007">
    <property type="protein sequence ID" value="KAJ8922106.1"/>
    <property type="molecule type" value="Genomic_DNA"/>
</dbReference>
<feature type="compositionally biased region" description="Acidic residues" evidence="7">
    <location>
        <begin position="19"/>
        <end position="54"/>
    </location>
</feature>
<comment type="subcellular location">
    <subcellularLocation>
        <location evidence="2">Cell projection</location>
    </subcellularLocation>
    <subcellularLocation>
        <location evidence="1">Cytoplasm</location>
        <location evidence="1">Cytoskeleton</location>
    </subcellularLocation>
</comment>
<dbReference type="InterPro" id="IPR042618">
    <property type="entry name" value="IQCG"/>
</dbReference>
<name>A0AAV8W8A3_9CUCU</name>
<keyword evidence="9" id="KW-1185">Reference proteome</keyword>
<evidence type="ECO:0000313" key="8">
    <source>
        <dbReference type="EMBL" id="KAJ8922106.1"/>
    </source>
</evidence>
<evidence type="ECO:0000256" key="6">
    <source>
        <dbReference type="SAM" id="Coils"/>
    </source>
</evidence>
<proteinExistence type="predicted"/>
<keyword evidence="6" id="KW-0175">Coiled coil</keyword>
<evidence type="ECO:0000256" key="7">
    <source>
        <dbReference type="SAM" id="MobiDB-lite"/>
    </source>
</evidence>
<sequence>MADSADTLNNPRRTVADFITEDNDDSYDTDDDDEGEPEDVEEEAVDVVDEEDTDQSSVQETYPPLSPFNKIAMKCILHECIDQLYILRNINTQDNANFGNTSVEYLSIADRYMGTERHSEFRINWTINNYEKLARDIHAIIHVITECRDEIGTEGRFKDLTWASKVMKKMLEDEKQLIEKKDRNDKYIVELRKKCEEERLKNIRTIEATNADIQRLRFEVEDLQVYTTNEYTYFENWERARREQNAESCRLNEKFYQNIIDTMKKRVERDQRCHMELESYIEESKNDYLDAIQYWMKHYDEEVERRETEMINLKTDMEKLIEDHALLQQKYDAHKAEIEDWLAYKKKKQEKEELEALQQWAAVKIQARGNDTAWWRGVMFRKKLGPYRKKKKGKGKDAKKGKKGKKK</sequence>
<feature type="region of interest" description="Disordered" evidence="7">
    <location>
        <begin position="1"/>
        <end position="62"/>
    </location>
</feature>
<evidence type="ECO:0000256" key="2">
    <source>
        <dbReference type="ARBA" id="ARBA00004316"/>
    </source>
</evidence>
<keyword evidence="5" id="KW-0966">Cell projection</keyword>
<dbReference type="AlphaFoldDB" id="A0AAV8W8A3"/>
<accession>A0AAV8W8A3</accession>
<evidence type="ECO:0000256" key="3">
    <source>
        <dbReference type="ARBA" id="ARBA00022490"/>
    </source>
</evidence>
<dbReference type="PANTHER" id="PTHR14871">
    <property type="entry name" value="DYNEIN REGULATORY COMPLEX PROTEIN 9"/>
    <property type="match status" value="1"/>
</dbReference>
<evidence type="ECO:0000256" key="4">
    <source>
        <dbReference type="ARBA" id="ARBA00023212"/>
    </source>
</evidence>
<dbReference type="GO" id="GO:0005737">
    <property type="term" value="C:cytoplasm"/>
    <property type="evidence" value="ECO:0007669"/>
    <property type="project" value="TreeGrafter"/>
</dbReference>
<evidence type="ECO:0000256" key="1">
    <source>
        <dbReference type="ARBA" id="ARBA00004245"/>
    </source>
</evidence>
<feature type="compositionally biased region" description="Polar residues" evidence="7">
    <location>
        <begin position="1"/>
        <end position="12"/>
    </location>
</feature>
<gene>
    <name evidence="8" type="ORF">NQ315_004038</name>
</gene>
<evidence type="ECO:0008006" key="10">
    <source>
        <dbReference type="Google" id="ProtNLM"/>
    </source>
</evidence>
<keyword evidence="3" id="KW-0963">Cytoplasm</keyword>